<dbReference type="PANTHER" id="PTHR23140">
    <property type="entry name" value="RNA PROCESSING PROTEIN LD23810P"/>
    <property type="match status" value="1"/>
</dbReference>
<reference evidence="5" key="1">
    <citation type="submission" date="2025-08" db="UniProtKB">
        <authorList>
            <consortium name="RefSeq"/>
        </authorList>
    </citation>
    <scope>IDENTIFICATION</scope>
    <source>
        <tissue evidence="5">Testes</tissue>
    </source>
</reference>
<dbReference type="InterPro" id="IPR000504">
    <property type="entry name" value="RRM_dom"/>
</dbReference>
<feature type="domain" description="RRM" evidence="3">
    <location>
        <begin position="253"/>
        <end position="324"/>
    </location>
</feature>
<accession>A0ABM0M890</accession>
<dbReference type="Proteomes" id="UP000694865">
    <property type="component" value="Unplaced"/>
</dbReference>
<feature type="region of interest" description="Disordered" evidence="2">
    <location>
        <begin position="91"/>
        <end position="110"/>
    </location>
</feature>
<organism evidence="4 5">
    <name type="scientific">Saccoglossus kowalevskii</name>
    <name type="common">Acorn worm</name>
    <dbReference type="NCBI Taxonomy" id="10224"/>
    <lineage>
        <taxon>Eukaryota</taxon>
        <taxon>Metazoa</taxon>
        <taxon>Hemichordata</taxon>
        <taxon>Enteropneusta</taxon>
        <taxon>Harrimaniidae</taxon>
        <taxon>Saccoglossus</taxon>
    </lineage>
</organism>
<evidence type="ECO:0000256" key="1">
    <source>
        <dbReference type="PROSITE-ProRule" id="PRU00176"/>
    </source>
</evidence>
<dbReference type="Pfam" id="PF00076">
    <property type="entry name" value="RRM_1"/>
    <property type="match status" value="1"/>
</dbReference>
<evidence type="ECO:0000313" key="5">
    <source>
        <dbReference type="RefSeq" id="XP_006816231.1"/>
    </source>
</evidence>
<evidence type="ECO:0000313" key="4">
    <source>
        <dbReference type="Proteomes" id="UP000694865"/>
    </source>
</evidence>
<dbReference type="InterPro" id="IPR051485">
    <property type="entry name" value="SR-CTD_assoc_factor"/>
</dbReference>
<dbReference type="RefSeq" id="XP_006816231.1">
    <property type="nucleotide sequence ID" value="XM_006816168.1"/>
</dbReference>
<keyword evidence="4" id="KW-1185">Reference proteome</keyword>
<dbReference type="PANTHER" id="PTHR23140:SF0">
    <property type="entry name" value="U2 SNRNP-ASSOCIATED SURP MOTIF-CONTAINING PROTEIN"/>
    <property type="match status" value="1"/>
</dbReference>
<dbReference type="Gene3D" id="3.30.70.330">
    <property type="match status" value="1"/>
</dbReference>
<feature type="compositionally biased region" description="Basic and acidic residues" evidence="2">
    <location>
        <begin position="140"/>
        <end position="166"/>
    </location>
</feature>
<dbReference type="SUPFAM" id="SSF54928">
    <property type="entry name" value="RNA-binding domain, RBD"/>
    <property type="match status" value="1"/>
</dbReference>
<dbReference type="CDD" id="cd12223">
    <property type="entry name" value="RRM_SR140"/>
    <property type="match status" value="1"/>
</dbReference>
<feature type="compositionally biased region" description="Basic and acidic residues" evidence="2">
    <location>
        <begin position="118"/>
        <end position="129"/>
    </location>
</feature>
<keyword evidence="1" id="KW-0694">RNA-binding</keyword>
<dbReference type="InterPro" id="IPR035009">
    <property type="entry name" value="SR140_RRM"/>
</dbReference>
<dbReference type="PROSITE" id="PS50102">
    <property type="entry name" value="RRM"/>
    <property type="match status" value="1"/>
</dbReference>
<dbReference type="InterPro" id="IPR012677">
    <property type="entry name" value="Nucleotide-bd_a/b_plait_sf"/>
</dbReference>
<gene>
    <name evidence="5" type="primary">LOC102801242</name>
</gene>
<dbReference type="InterPro" id="IPR035979">
    <property type="entry name" value="RBD_domain_sf"/>
</dbReference>
<protein>
    <submittedName>
        <fullName evidence="5">U2 snRNP-associated SURP motif-containing protein-like</fullName>
    </submittedName>
</protein>
<evidence type="ECO:0000259" key="3">
    <source>
        <dbReference type="PROSITE" id="PS50102"/>
    </source>
</evidence>
<name>A0ABM0M890_SACKO</name>
<sequence length="324" mass="36142">MADKKLPWGLHSEGLAQGSLKTISQNKLKAFSVGQMNVGLKKTSKKESEELKKKVNVQAAAKVYEEFVAAFSESTSTRGKTFIRGNVIDPETKEEKASSHGSKYYKPTAKMQEIIAKRESKPEKPEKPSGRKPHKLWKPPSKEECEEMLHDDTRRDSKKNKEKEKKKSNLELFKEELKIIQAEREERHRIKKMMRGGGGGGGGGHSIAMNVAGPGGPSGSPGIVAGVGGEENTRRMLDEYTTGSHDAGDPLTTNLYIGNINPKMTEEDLCREFGKFGPLASVKIMWPRTEEEKARNRNCGFVAYMNRKDAERALKMLQGWFVSE</sequence>
<evidence type="ECO:0000256" key="2">
    <source>
        <dbReference type="SAM" id="MobiDB-lite"/>
    </source>
</evidence>
<dbReference type="SMART" id="SM00360">
    <property type="entry name" value="RRM"/>
    <property type="match status" value="1"/>
</dbReference>
<feature type="region of interest" description="Disordered" evidence="2">
    <location>
        <begin position="118"/>
        <end position="166"/>
    </location>
</feature>
<dbReference type="GeneID" id="102801242"/>
<proteinExistence type="predicted"/>